<name>A0A6G1JS43_9PLEO</name>
<feature type="compositionally biased region" description="Basic and acidic residues" evidence="1">
    <location>
        <begin position="550"/>
        <end position="561"/>
    </location>
</feature>
<evidence type="ECO:0000313" key="3">
    <source>
        <dbReference type="EMBL" id="KAF2703041.1"/>
    </source>
</evidence>
<accession>A0A6G1JS43</accession>
<keyword evidence="2" id="KW-0472">Membrane</keyword>
<reference evidence="3" key="1">
    <citation type="journal article" date="2020" name="Stud. Mycol.">
        <title>101 Dothideomycetes genomes: a test case for predicting lifestyles and emergence of pathogens.</title>
        <authorList>
            <person name="Haridas S."/>
            <person name="Albert R."/>
            <person name="Binder M."/>
            <person name="Bloem J."/>
            <person name="Labutti K."/>
            <person name="Salamov A."/>
            <person name="Andreopoulos B."/>
            <person name="Baker S."/>
            <person name="Barry K."/>
            <person name="Bills G."/>
            <person name="Bluhm B."/>
            <person name="Cannon C."/>
            <person name="Castanera R."/>
            <person name="Culley D."/>
            <person name="Daum C."/>
            <person name="Ezra D."/>
            <person name="Gonzalez J."/>
            <person name="Henrissat B."/>
            <person name="Kuo A."/>
            <person name="Liang C."/>
            <person name="Lipzen A."/>
            <person name="Lutzoni F."/>
            <person name="Magnuson J."/>
            <person name="Mondo S."/>
            <person name="Nolan M."/>
            <person name="Ohm R."/>
            <person name="Pangilinan J."/>
            <person name="Park H.-J."/>
            <person name="Ramirez L."/>
            <person name="Alfaro M."/>
            <person name="Sun H."/>
            <person name="Tritt A."/>
            <person name="Yoshinaga Y."/>
            <person name="Zwiers L.-H."/>
            <person name="Turgeon B."/>
            <person name="Goodwin S."/>
            <person name="Spatafora J."/>
            <person name="Crous P."/>
            <person name="Grigoriev I."/>
        </authorList>
    </citation>
    <scope>NUCLEOTIDE SEQUENCE</scope>
    <source>
        <strain evidence="3">CBS 279.74</strain>
    </source>
</reference>
<gene>
    <name evidence="3" type="ORF">K504DRAFT_539238</name>
</gene>
<feature type="transmembrane region" description="Helical" evidence="2">
    <location>
        <begin position="37"/>
        <end position="64"/>
    </location>
</feature>
<dbReference type="EMBL" id="MU005790">
    <property type="protein sequence ID" value="KAF2703041.1"/>
    <property type="molecule type" value="Genomic_DNA"/>
</dbReference>
<feature type="transmembrane region" description="Helical" evidence="2">
    <location>
        <begin position="118"/>
        <end position="139"/>
    </location>
</feature>
<evidence type="ECO:0000313" key="4">
    <source>
        <dbReference type="Proteomes" id="UP000799428"/>
    </source>
</evidence>
<dbReference type="Proteomes" id="UP000799428">
    <property type="component" value="Unassembled WGS sequence"/>
</dbReference>
<evidence type="ECO:0000256" key="1">
    <source>
        <dbReference type="SAM" id="MobiDB-lite"/>
    </source>
</evidence>
<feature type="region of interest" description="Disordered" evidence="1">
    <location>
        <begin position="359"/>
        <end position="494"/>
    </location>
</feature>
<feature type="region of interest" description="Disordered" evidence="1">
    <location>
        <begin position="548"/>
        <end position="583"/>
    </location>
</feature>
<feature type="compositionally biased region" description="Polar residues" evidence="1">
    <location>
        <begin position="407"/>
        <end position="416"/>
    </location>
</feature>
<protein>
    <submittedName>
        <fullName evidence="3">Uncharacterized protein</fullName>
    </submittedName>
</protein>
<keyword evidence="2" id="KW-1133">Transmembrane helix</keyword>
<feature type="transmembrane region" description="Helical" evidence="2">
    <location>
        <begin position="168"/>
        <end position="190"/>
    </location>
</feature>
<keyword evidence="4" id="KW-1185">Reference proteome</keyword>
<proteinExistence type="predicted"/>
<dbReference type="AlphaFoldDB" id="A0A6G1JS43"/>
<feature type="compositionally biased region" description="Polar residues" evidence="1">
    <location>
        <begin position="442"/>
        <end position="454"/>
    </location>
</feature>
<feature type="compositionally biased region" description="Polar residues" evidence="1">
    <location>
        <begin position="359"/>
        <end position="399"/>
    </location>
</feature>
<dbReference type="OrthoDB" id="3944567at2759"/>
<organism evidence="3 4">
    <name type="scientific">Pleomassaria siparia CBS 279.74</name>
    <dbReference type="NCBI Taxonomy" id="1314801"/>
    <lineage>
        <taxon>Eukaryota</taxon>
        <taxon>Fungi</taxon>
        <taxon>Dikarya</taxon>
        <taxon>Ascomycota</taxon>
        <taxon>Pezizomycotina</taxon>
        <taxon>Dothideomycetes</taxon>
        <taxon>Pleosporomycetidae</taxon>
        <taxon>Pleosporales</taxon>
        <taxon>Pleomassariaceae</taxon>
        <taxon>Pleomassaria</taxon>
    </lineage>
</organism>
<keyword evidence="2" id="KW-0812">Transmembrane</keyword>
<feature type="transmembrane region" description="Helical" evidence="2">
    <location>
        <begin position="76"/>
        <end position="97"/>
    </location>
</feature>
<evidence type="ECO:0000256" key="2">
    <source>
        <dbReference type="SAM" id="Phobius"/>
    </source>
</evidence>
<sequence>MASSDGSSGGASQPLKPEATPVAIEINTKLSRRQLTLIAITALLHILLWGSLSTIVTSIYLIAADPNDTTMIPSEILTLTSAFVSLAYVVLHTVFSIKQRIWRHQRRNPSITMKTSYVAVRLAVTLCILWLLTSGWNLIIIARQPMCLPAAAELGGWEAGTTCVVGRVATAISLIVLIASLTLFGMLAVVRRPFEAHLLKYNYNQPVYPYPAPVVSRRLSPTRSSSFTSVRQHRRISVSTRRSTFSINTDVETLDIGSTSPPSTIHAPTPLRSTGLGTFTKSALPPAFMLPARASSMENLPQVFYPSISNHHLPPPPRMSTLVGPYGFVPLYNAKEYSASAWRAVHPTLPSPLRPVSYASRSNPHLPQTTSTHPSNFYRSGYSRSSVSLTRPNRLSSVTPPLPAGSVTWSSRSGSTGPEDGRQSRSPVSSGGGTSEKAFGQKMSTGTASSSANETKGERSSHARHTSAPDAMAGAAQQYPHSSSERKAKGWKPQLKRQQEMLEGTPAKIVRSSSAEVLGRPSHTSPEAKLDFRQAFEKELDAQWSIAPDVPEKEETVERKSKSASPLRAPKGANGDTGGGCMEKATMASRMPQYPTLKRMTFDEVKNKPLPRIAAL</sequence>